<accession>A0A2P2JE74</accession>
<organism evidence="1">
    <name type="scientific">Rhizophora mucronata</name>
    <name type="common">Asiatic mangrove</name>
    <dbReference type="NCBI Taxonomy" id="61149"/>
    <lineage>
        <taxon>Eukaryota</taxon>
        <taxon>Viridiplantae</taxon>
        <taxon>Streptophyta</taxon>
        <taxon>Embryophyta</taxon>
        <taxon>Tracheophyta</taxon>
        <taxon>Spermatophyta</taxon>
        <taxon>Magnoliopsida</taxon>
        <taxon>eudicotyledons</taxon>
        <taxon>Gunneridae</taxon>
        <taxon>Pentapetalae</taxon>
        <taxon>rosids</taxon>
        <taxon>fabids</taxon>
        <taxon>Malpighiales</taxon>
        <taxon>Rhizophoraceae</taxon>
        <taxon>Rhizophora</taxon>
    </lineage>
</organism>
<proteinExistence type="predicted"/>
<sequence length="45" mass="5014">MLPYPILLAFKIFPTVQSLTSQMNIYLFKDVFPPADFGDGFGVSS</sequence>
<protein>
    <submittedName>
        <fullName evidence="1">Uncharacterized protein</fullName>
    </submittedName>
</protein>
<dbReference type="EMBL" id="GGEC01011246">
    <property type="protein sequence ID" value="MBW91729.1"/>
    <property type="molecule type" value="Transcribed_RNA"/>
</dbReference>
<name>A0A2P2JE74_RHIMU</name>
<reference evidence="1" key="1">
    <citation type="submission" date="2018-02" db="EMBL/GenBank/DDBJ databases">
        <title>Rhizophora mucronata_Transcriptome.</title>
        <authorList>
            <person name="Meera S.P."/>
            <person name="Sreeshan A."/>
            <person name="Augustine A."/>
        </authorList>
    </citation>
    <scope>NUCLEOTIDE SEQUENCE</scope>
    <source>
        <tissue evidence="1">Leaf</tissue>
    </source>
</reference>
<dbReference type="AlphaFoldDB" id="A0A2P2JE74"/>
<evidence type="ECO:0000313" key="1">
    <source>
        <dbReference type="EMBL" id="MBW91729.1"/>
    </source>
</evidence>